<sequence>MDRKGIDEYVIRQEGEALAARLRDERLRLGITQASVADATGLSQGHVNRLEKGRYSPSAEVLFSLARLGYDVHFLVTGQRVAELGRNGYEAQAAADAACTVNLAVGEEDRPAYIAQPVPATPGERMKAERVALGHTASGWAELIGVSRNAVANFEAGRNLPNSAVLIDAAAHGMDVGYVLTGQPSAKTPQETALLQAFRSLAPRERAWVMRDLARRHADALPAGAAPLPARSSSEPPPGHLRLERVPQLGALDAPLFALFPDFIVRAKAGAVPLDAVRWGLMPTAAMEPAIARGAAVALDVSRCTREQVTDGEVYAYTLNGRADIRRILIRKDHWTLAGPGRGGDSRDVYLSDLAGLQILGVVIAVL</sequence>
<evidence type="ECO:0000313" key="3">
    <source>
        <dbReference type="Proteomes" id="UP001597110"/>
    </source>
</evidence>
<dbReference type="Pfam" id="PF01381">
    <property type="entry name" value="HTH_3"/>
    <property type="match status" value="1"/>
</dbReference>
<dbReference type="Gene3D" id="1.10.260.40">
    <property type="entry name" value="lambda repressor-like DNA-binding domains"/>
    <property type="match status" value="2"/>
</dbReference>
<evidence type="ECO:0000259" key="1">
    <source>
        <dbReference type="PROSITE" id="PS50943"/>
    </source>
</evidence>
<dbReference type="RefSeq" id="WP_386825295.1">
    <property type="nucleotide sequence ID" value="NZ_JBHTIF010000003.1"/>
</dbReference>
<proteinExistence type="predicted"/>
<dbReference type="PROSITE" id="PS50943">
    <property type="entry name" value="HTH_CROC1"/>
    <property type="match status" value="2"/>
</dbReference>
<dbReference type="CDD" id="cd00093">
    <property type="entry name" value="HTH_XRE"/>
    <property type="match status" value="2"/>
</dbReference>
<dbReference type="SMART" id="SM00530">
    <property type="entry name" value="HTH_XRE"/>
    <property type="match status" value="2"/>
</dbReference>
<gene>
    <name evidence="2" type="ORF">ACFQ0E_15385</name>
</gene>
<dbReference type="InterPro" id="IPR001387">
    <property type="entry name" value="Cro/C1-type_HTH"/>
</dbReference>
<dbReference type="PANTHER" id="PTHR43236:SF1">
    <property type="entry name" value="BLL7220 PROTEIN"/>
    <property type="match status" value="1"/>
</dbReference>
<dbReference type="InterPro" id="IPR010982">
    <property type="entry name" value="Lambda_DNA-bd_dom_sf"/>
</dbReference>
<keyword evidence="3" id="KW-1185">Reference proteome</keyword>
<feature type="domain" description="HTH cro/C1-type" evidence="1">
    <location>
        <begin position="126"/>
        <end position="179"/>
    </location>
</feature>
<organism evidence="2 3">
    <name type="scientific">Lysobacter brunescens</name>
    <dbReference type="NCBI Taxonomy" id="262323"/>
    <lineage>
        <taxon>Bacteria</taxon>
        <taxon>Pseudomonadati</taxon>
        <taxon>Pseudomonadota</taxon>
        <taxon>Gammaproteobacteria</taxon>
        <taxon>Lysobacterales</taxon>
        <taxon>Lysobacteraceae</taxon>
        <taxon>Lysobacter</taxon>
    </lineage>
</organism>
<dbReference type="PANTHER" id="PTHR43236">
    <property type="entry name" value="ANTITOXIN HIGA1"/>
    <property type="match status" value="1"/>
</dbReference>
<protein>
    <submittedName>
        <fullName evidence="2">Helix-turn-helix domain-containing protein</fullName>
    </submittedName>
</protein>
<accession>A0ABW2YFH9</accession>
<comment type="caution">
    <text evidence="2">The sequence shown here is derived from an EMBL/GenBank/DDBJ whole genome shotgun (WGS) entry which is preliminary data.</text>
</comment>
<evidence type="ECO:0000313" key="2">
    <source>
        <dbReference type="EMBL" id="MFD0726980.1"/>
    </source>
</evidence>
<dbReference type="EMBL" id="JBHTIF010000003">
    <property type="protein sequence ID" value="MFD0726980.1"/>
    <property type="molecule type" value="Genomic_DNA"/>
</dbReference>
<reference evidence="3" key="1">
    <citation type="journal article" date="2019" name="Int. J. Syst. Evol. Microbiol.">
        <title>The Global Catalogue of Microorganisms (GCM) 10K type strain sequencing project: providing services to taxonomists for standard genome sequencing and annotation.</title>
        <authorList>
            <consortium name="The Broad Institute Genomics Platform"/>
            <consortium name="The Broad Institute Genome Sequencing Center for Infectious Disease"/>
            <person name="Wu L."/>
            <person name="Ma J."/>
        </authorList>
    </citation>
    <scope>NUCLEOTIDE SEQUENCE [LARGE SCALE GENOMIC DNA]</scope>
    <source>
        <strain evidence="3">CCUG 55585</strain>
    </source>
</reference>
<dbReference type="InterPro" id="IPR052345">
    <property type="entry name" value="Rad_response_metalloprotease"/>
</dbReference>
<feature type="domain" description="HTH cro/C1-type" evidence="1">
    <location>
        <begin position="22"/>
        <end position="75"/>
    </location>
</feature>
<dbReference type="SUPFAM" id="SSF47413">
    <property type="entry name" value="lambda repressor-like DNA-binding domains"/>
    <property type="match status" value="2"/>
</dbReference>
<name>A0ABW2YFH9_9GAMM</name>
<dbReference type="Proteomes" id="UP001597110">
    <property type="component" value="Unassembled WGS sequence"/>
</dbReference>